<dbReference type="Proteomes" id="UP000704176">
    <property type="component" value="Unassembled WGS sequence"/>
</dbReference>
<dbReference type="EMBL" id="JAIRBM010000003">
    <property type="protein sequence ID" value="MBZ6075652.1"/>
    <property type="molecule type" value="Genomic_DNA"/>
</dbReference>
<evidence type="ECO:0000256" key="1">
    <source>
        <dbReference type="SAM" id="SignalP"/>
    </source>
</evidence>
<name>A0ABS7VKW3_9HYPH</name>
<accession>A0ABS7VKW3</accession>
<comment type="caution">
    <text evidence="2">The sequence shown here is derived from an EMBL/GenBank/DDBJ whole genome shotgun (WGS) entry which is preliminary data.</text>
</comment>
<dbReference type="PANTHER" id="PTHR36057">
    <property type="match status" value="1"/>
</dbReference>
<sequence length="250" mass="26889">MVSRSNSSRVKTVLAALGLAILIQPALAEPPRAVIELFTSQGCSSCPPADALLSSLSHQADLVALSFPVDYWDYLGWKDTLAQPLFTARQKAYAESRSDKQVYTPQIVVNGTKPCIGSDHARIEKSIQTTNEGRPSLPLDVSLKEENGIVTISVEETPHSNLRRGEVWVLPVLRSQSVTIGRGENRGKTVTYANVVRGMTRVGEWRGGAARFQIPLAAARREADGYVVLVQSGEDSRPGPILGAAKGGGL</sequence>
<evidence type="ECO:0000313" key="3">
    <source>
        <dbReference type="Proteomes" id="UP000704176"/>
    </source>
</evidence>
<dbReference type="RefSeq" id="WP_224311771.1">
    <property type="nucleotide sequence ID" value="NZ_JAIRBM010000003.1"/>
</dbReference>
<keyword evidence="3" id="KW-1185">Reference proteome</keyword>
<organism evidence="2 3">
    <name type="scientific">Microvirga puerhi</name>
    <dbReference type="NCBI Taxonomy" id="2876078"/>
    <lineage>
        <taxon>Bacteria</taxon>
        <taxon>Pseudomonadati</taxon>
        <taxon>Pseudomonadota</taxon>
        <taxon>Alphaproteobacteria</taxon>
        <taxon>Hyphomicrobiales</taxon>
        <taxon>Methylobacteriaceae</taxon>
        <taxon>Microvirga</taxon>
    </lineage>
</organism>
<reference evidence="2 3" key="1">
    <citation type="submission" date="2021-09" db="EMBL/GenBank/DDBJ databases">
        <title>The complete genome sequence of a new microorganism.</title>
        <authorList>
            <person name="Zi Z."/>
        </authorList>
    </citation>
    <scope>NUCLEOTIDE SEQUENCE [LARGE SCALE GENOMIC DNA]</scope>
    <source>
        <strain evidence="2 3">WGZ8</strain>
    </source>
</reference>
<feature type="signal peptide" evidence="1">
    <location>
        <begin position="1"/>
        <end position="28"/>
    </location>
</feature>
<dbReference type="Pfam" id="PF06764">
    <property type="entry name" value="DUF1223"/>
    <property type="match status" value="1"/>
</dbReference>
<protein>
    <submittedName>
        <fullName evidence="2">DUF1223 domain-containing protein</fullName>
    </submittedName>
</protein>
<feature type="chain" id="PRO_5047058356" evidence="1">
    <location>
        <begin position="29"/>
        <end position="250"/>
    </location>
</feature>
<dbReference type="InterPro" id="IPR036249">
    <property type="entry name" value="Thioredoxin-like_sf"/>
</dbReference>
<dbReference type="SUPFAM" id="SSF52833">
    <property type="entry name" value="Thioredoxin-like"/>
    <property type="match status" value="1"/>
</dbReference>
<gene>
    <name evidence="2" type="ORF">K9B37_05045</name>
</gene>
<dbReference type="PANTHER" id="PTHR36057:SF1">
    <property type="entry name" value="LIPOPROTEIN LIPID ATTACHMENT SITE-LIKE PROTEIN, PUTATIVE (DUF1223)-RELATED"/>
    <property type="match status" value="1"/>
</dbReference>
<evidence type="ECO:0000313" key="2">
    <source>
        <dbReference type="EMBL" id="MBZ6075652.1"/>
    </source>
</evidence>
<proteinExistence type="predicted"/>
<dbReference type="InterPro" id="IPR010634">
    <property type="entry name" value="DUF1223"/>
</dbReference>
<keyword evidence="1" id="KW-0732">Signal</keyword>